<name>A0A9E5JWS2_9GAMM</name>
<proteinExistence type="predicted"/>
<dbReference type="AlphaFoldDB" id="A0A9E5JWS2"/>
<sequence length="141" mass="15805">MKKTKSRSLEAVFGPLVSSYSRAEAIADGVLIDVTTMAREAGLQWPVALTHSVWRDCVSWDEQRNRSQVCQDEDGRLWDVLFMAVFVIRRAAVPKDRMTFTLYRVPSDGSTLEPQEVTLKLIVGPGDDGEPVVTILMPHED</sequence>
<evidence type="ECO:0000313" key="1">
    <source>
        <dbReference type="EMBL" id="NHO66724.1"/>
    </source>
</evidence>
<gene>
    <name evidence="1" type="ORF">G8770_14330</name>
</gene>
<comment type="caution">
    <text evidence="1">The sequence shown here is derived from an EMBL/GenBank/DDBJ whole genome shotgun (WGS) entry which is preliminary data.</text>
</comment>
<dbReference type="RefSeq" id="WP_167188052.1">
    <property type="nucleotide sequence ID" value="NZ_JAAONZ010000011.1"/>
</dbReference>
<accession>A0A9E5JWS2</accession>
<dbReference type="EMBL" id="JAAONZ010000011">
    <property type="protein sequence ID" value="NHO66724.1"/>
    <property type="molecule type" value="Genomic_DNA"/>
</dbReference>
<evidence type="ECO:0000313" key="2">
    <source>
        <dbReference type="Proteomes" id="UP000787472"/>
    </source>
</evidence>
<dbReference type="Pfam" id="PF20213">
    <property type="entry name" value="DUF6573"/>
    <property type="match status" value="1"/>
</dbReference>
<reference evidence="1" key="1">
    <citation type="submission" date="2020-03" db="EMBL/GenBank/DDBJ databases">
        <authorList>
            <person name="Guo F."/>
        </authorList>
    </citation>
    <scope>NUCLEOTIDE SEQUENCE</scope>
    <source>
        <strain evidence="1">JCM 30134</strain>
    </source>
</reference>
<keyword evidence="2" id="KW-1185">Reference proteome</keyword>
<organism evidence="1 2">
    <name type="scientific">Pseudomaricurvus hydrocarbonicus</name>
    <dbReference type="NCBI Taxonomy" id="1470433"/>
    <lineage>
        <taxon>Bacteria</taxon>
        <taxon>Pseudomonadati</taxon>
        <taxon>Pseudomonadota</taxon>
        <taxon>Gammaproteobacteria</taxon>
        <taxon>Cellvibrionales</taxon>
        <taxon>Cellvibrionaceae</taxon>
        <taxon>Pseudomaricurvus</taxon>
    </lineage>
</organism>
<dbReference type="InterPro" id="IPR046480">
    <property type="entry name" value="DUF6573"/>
</dbReference>
<protein>
    <submittedName>
        <fullName evidence="1">Uncharacterized protein</fullName>
    </submittedName>
</protein>
<dbReference type="Proteomes" id="UP000787472">
    <property type="component" value="Unassembled WGS sequence"/>
</dbReference>